<name>A0A6G7YE90_9ACTN</name>
<organism evidence="2 3">
    <name type="scientific">Nocardioides piscis</name>
    <dbReference type="NCBI Taxonomy" id="2714938"/>
    <lineage>
        <taxon>Bacteria</taxon>
        <taxon>Bacillati</taxon>
        <taxon>Actinomycetota</taxon>
        <taxon>Actinomycetes</taxon>
        <taxon>Propionibacteriales</taxon>
        <taxon>Nocardioidaceae</taxon>
        <taxon>Nocardioides</taxon>
    </lineage>
</organism>
<dbReference type="Proteomes" id="UP000502035">
    <property type="component" value="Chromosome"/>
</dbReference>
<evidence type="ECO:0000313" key="3">
    <source>
        <dbReference type="Proteomes" id="UP000502035"/>
    </source>
</evidence>
<accession>A0A6G7YE90</accession>
<dbReference type="CDD" id="cd00085">
    <property type="entry name" value="HNHc"/>
    <property type="match status" value="1"/>
</dbReference>
<keyword evidence="3" id="KW-1185">Reference proteome</keyword>
<dbReference type="InterPro" id="IPR003870">
    <property type="entry name" value="DUF222"/>
</dbReference>
<dbReference type="KEGG" id="npi:G7071_05695"/>
<dbReference type="InterPro" id="IPR003615">
    <property type="entry name" value="HNH_nuc"/>
</dbReference>
<dbReference type="EMBL" id="CP049866">
    <property type="protein sequence ID" value="QIK74996.1"/>
    <property type="molecule type" value="Genomic_DNA"/>
</dbReference>
<evidence type="ECO:0000259" key="1">
    <source>
        <dbReference type="SMART" id="SM00507"/>
    </source>
</evidence>
<evidence type="ECO:0000313" key="2">
    <source>
        <dbReference type="EMBL" id="QIK74996.1"/>
    </source>
</evidence>
<reference evidence="2 3" key="1">
    <citation type="submission" date="2020-03" db="EMBL/GenBank/DDBJ databases">
        <title>Nocardioides sp. nov., isolated from fish.</title>
        <authorList>
            <person name="Hyun D.-W."/>
            <person name="Bae J.-W."/>
        </authorList>
    </citation>
    <scope>NUCLEOTIDE SEQUENCE [LARGE SCALE GENOMIC DNA]</scope>
    <source>
        <strain evidence="2 3">HDW12A</strain>
    </source>
</reference>
<sequence length="416" mass="44761">MTALPHSFDHQVAAAARRCAEAVESVSDAPLWSMGSGEVGETLLVLTRARAQLDELLMRVLRHGETVETGLETGAVSTTSWWSHETRTTRAEAHRMRRLAEGLERHACVREALAAGEVLTDQARVIVDAVDALPDDVAEWVPPAATEFLLARAHDHDAKALRVLGRRLLEVIDPEAADAEEARRLEAEEREARAAAALTMSDDGHGRCHGRFTLPTLHAEMLRKHLMALASPARAGTTAPTQPGERGLSRHRMGRAFMDYIESRPADSVPSAGGVPATVVVTMKLSTLLGGLRAASLDTGARISAGEARRLACKAGIIPVVLGGRSVVLDVGRKRRFHSEAQRIAMGVRDGGCTAAGCDAPPGLCHAHHDVAWSKGGGTSVEQGRLLCSKHHTRIHDPAFQHSLDKHGKVLFSRRT</sequence>
<feature type="domain" description="HNH nuclease" evidence="1">
    <location>
        <begin position="341"/>
        <end position="393"/>
    </location>
</feature>
<dbReference type="Pfam" id="PF02720">
    <property type="entry name" value="DUF222"/>
    <property type="match status" value="1"/>
</dbReference>
<protein>
    <submittedName>
        <fullName evidence="2">DUF222 domain-containing protein</fullName>
    </submittedName>
</protein>
<gene>
    <name evidence="2" type="ORF">G7071_05695</name>
</gene>
<dbReference type="SMART" id="SM00507">
    <property type="entry name" value="HNHc"/>
    <property type="match status" value="1"/>
</dbReference>
<dbReference type="RefSeq" id="WP_166316000.1">
    <property type="nucleotide sequence ID" value="NZ_CP049866.1"/>
</dbReference>
<dbReference type="AlphaFoldDB" id="A0A6G7YE90"/>
<proteinExistence type="predicted"/>